<accession>A0A0E9UBB9</accession>
<evidence type="ECO:0000313" key="1">
    <source>
        <dbReference type="EMBL" id="JAH63017.1"/>
    </source>
</evidence>
<organism evidence="1">
    <name type="scientific">Anguilla anguilla</name>
    <name type="common">European freshwater eel</name>
    <name type="synonym">Muraena anguilla</name>
    <dbReference type="NCBI Taxonomy" id="7936"/>
    <lineage>
        <taxon>Eukaryota</taxon>
        <taxon>Metazoa</taxon>
        <taxon>Chordata</taxon>
        <taxon>Craniata</taxon>
        <taxon>Vertebrata</taxon>
        <taxon>Euteleostomi</taxon>
        <taxon>Actinopterygii</taxon>
        <taxon>Neopterygii</taxon>
        <taxon>Teleostei</taxon>
        <taxon>Anguilliformes</taxon>
        <taxon>Anguillidae</taxon>
        <taxon>Anguilla</taxon>
    </lineage>
</organism>
<sequence length="46" mass="5612">MRERESERVRESERETDIFIFLLKLSFRLCDFCDACLQKRTKRKAG</sequence>
<name>A0A0E9UBB9_ANGAN</name>
<proteinExistence type="predicted"/>
<protein>
    <submittedName>
        <fullName evidence="1">Uncharacterized protein</fullName>
    </submittedName>
</protein>
<dbReference type="EMBL" id="GBXM01045560">
    <property type="protein sequence ID" value="JAH63017.1"/>
    <property type="molecule type" value="Transcribed_RNA"/>
</dbReference>
<reference evidence="1" key="1">
    <citation type="submission" date="2014-11" db="EMBL/GenBank/DDBJ databases">
        <authorList>
            <person name="Amaro Gonzalez C."/>
        </authorList>
    </citation>
    <scope>NUCLEOTIDE SEQUENCE</scope>
</reference>
<dbReference type="AlphaFoldDB" id="A0A0E9UBB9"/>
<reference evidence="1" key="2">
    <citation type="journal article" date="2015" name="Fish Shellfish Immunol.">
        <title>Early steps in the European eel (Anguilla anguilla)-Vibrio vulnificus interaction in the gills: Role of the RtxA13 toxin.</title>
        <authorList>
            <person name="Callol A."/>
            <person name="Pajuelo D."/>
            <person name="Ebbesson L."/>
            <person name="Teles M."/>
            <person name="MacKenzie S."/>
            <person name="Amaro C."/>
        </authorList>
    </citation>
    <scope>NUCLEOTIDE SEQUENCE</scope>
</reference>